<proteinExistence type="predicted"/>
<gene>
    <name evidence="2" type="ORF">CYMTET_45448</name>
</gene>
<name>A0AAE0BY78_9CHLO</name>
<comment type="caution">
    <text evidence="2">The sequence shown here is derived from an EMBL/GenBank/DDBJ whole genome shotgun (WGS) entry which is preliminary data.</text>
</comment>
<dbReference type="Proteomes" id="UP001190700">
    <property type="component" value="Unassembled WGS sequence"/>
</dbReference>
<organism evidence="2 3">
    <name type="scientific">Cymbomonas tetramitiformis</name>
    <dbReference type="NCBI Taxonomy" id="36881"/>
    <lineage>
        <taxon>Eukaryota</taxon>
        <taxon>Viridiplantae</taxon>
        <taxon>Chlorophyta</taxon>
        <taxon>Pyramimonadophyceae</taxon>
        <taxon>Pyramimonadales</taxon>
        <taxon>Pyramimonadaceae</taxon>
        <taxon>Cymbomonas</taxon>
    </lineage>
</organism>
<accession>A0AAE0BY78</accession>
<keyword evidence="3" id="KW-1185">Reference proteome</keyword>
<evidence type="ECO:0000313" key="3">
    <source>
        <dbReference type="Proteomes" id="UP001190700"/>
    </source>
</evidence>
<feature type="compositionally biased region" description="Acidic residues" evidence="1">
    <location>
        <begin position="59"/>
        <end position="68"/>
    </location>
</feature>
<protein>
    <submittedName>
        <fullName evidence="2">Uncharacterized protein</fullName>
    </submittedName>
</protein>
<sequence length="117" mass="12729">MCRYVNKQLATSSSDIVQMTYEDSDVSDGEIVEEARRLGSWMSLPQDGRYLSAVQAEQMADEADEPSDDMPTVTHDSEGPDILLVDPVTDTAPVVSSRTYDVTPGFGVSDPRLLASV</sequence>
<evidence type="ECO:0000256" key="1">
    <source>
        <dbReference type="SAM" id="MobiDB-lite"/>
    </source>
</evidence>
<dbReference type="EMBL" id="LGRX02031174">
    <property type="protein sequence ID" value="KAK3244963.1"/>
    <property type="molecule type" value="Genomic_DNA"/>
</dbReference>
<evidence type="ECO:0000313" key="2">
    <source>
        <dbReference type="EMBL" id="KAK3244963.1"/>
    </source>
</evidence>
<dbReference type="AlphaFoldDB" id="A0AAE0BY78"/>
<feature type="region of interest" description="Disordered" evidence="1">
    <location>
        <begin position="57"/>
        <end position="84"/>
    </location>
</feature>
<reference evidence="2 3" key="1">
    <citation type="journal article" date="2015" name="Genome Biol. Evol.">
        <title>Comparative Genomics of a Bacterivorous Green Alga Reveals Evolutionary Causalities and Consequences of Phago-Mixotrophic Mode of Nutrition.</title>
        <authorList>
            <person name="Burns J.A."/>
            <person name="Paasch A."/>
            <person name="Narechania A."/>
            <person name="Kim E."/>
        </authorList>
    </citation>
    <scope>NUCLEOTIDE SEQUENCE [LARGE SCALE GENOMIC DNA]</scope>
    <source>
        <strain evidence="2 3">PLY_AMNH</strain>
    </source>
</reference>